<reference evidence="1" key="2">
    <citation type="submission" date="2020-05" db="UniProtKB">
        <authorList>
            <consortium name="EnsemblMetazoa"/>
        </authorList>
    </citation>
    <scope>IDENTIFICATION</scope>
    <source>
        <strain evidence="1">IAEA</strain>
    </source>
</reference>
<dbReference type="VEuPathDB" id="VectorBase:GPPI042859"/>
<evidence type="ECO:0000313" key="1">
    <source>
        <dbReference type="EnsemblMetazoa" id="GPPI042859-PA"/>
    </source>
</evidence>
<dbReference type="EMBL" id="JXJN01021907">
    <property type="status" value="NOT_ANNOTATED_CDS"/>
    <property type="molecule type" value="Genomic_DNA"/>
</dbReference>
<dbReference type="AlphaFoldDB" id="A0A1B0BWP8"/>
<reference evidence="2" key="1">
    <citation type="submission" date="2015-01" db="EMBL/GenBank/DDBJ databases">
        <authorList>
            <person name="Aksoy S."/>
            <person name="Warren W."/>
            <person name="Wilson R.K."/>
        </authorList>
    </citation>
    <scope>NUCLEOTIDE SEQUENCE [LARGE SCALE GENOMIC DNA]</scope>
    <source>
        <strain evidence="2">IAEA</strain>
    </source>
</reference>
<dbReference type="STRING" id="67801.A0A1B0BWP8"/>
<evidence type="ECO:0000313" key="2">
    <source>
        <dbReference type="Proteomes" id="UP000092460"/>
    </source>
</evidence>
<keyword evidence="2" id="KW-1185">Reference proteome</keyword>
<sequence>MKNHEDSSPKFSLVLIDHLIFDNFESYIESLVTDGIRNTVRVMGCKVASTLSMGNSLAALAIFPRSFRNLSNSIQARVFLSDFGVITISFGVDRPVVDPCDVAVEDTSKTVSNFSSSIIRLNPNKTSSMMDVFRTVSPSSNLQNFPFARRVYSLAAFSRAKSLLLVLAACLHPSSSASHAYEIFGGSILKGAMSYHERQTAKYDRGWRKNLIMVMGNRWHLVWLSPLLDSKLPYDDFGDTINVDNCKEARYIFS</sequence>
<dbReference type="EMBL" id="JXJN01021906">
    <property type="status" value="NOT_ANNOTATED_CDS"/>
    <property type="molecule type" value="Genomic_DNA"/>
</dbReference>
<name>A0A1B0BWP8_9MUSC</name>
<organism evidence="1 2">
    <name type="scientific">Glossina palpalis gambiensis</name>
    <dbReference type="NCBI Taxonomy" id="67801"/>
    <lineage>
        <taxon>Eukaryota</taxon>
        <taxon>Metazoa</taxon>
        <taxon>Ecdysozoa</taxon>
        <taxon>Arthropoda</taxon>
        <taxon>Hexapoda</taxon>
        <taxon>Insecta</taxon>
        <taxon>Pterygota</taxon>
        <taxon>Neoptera</taxon>
        <taxon>Endopterygota</taxon>
        <taxon>Diptera</taxon>
        <taxon>Brachycera</taxon>
        <taxon>Muscomorpha</taxon>
        <taxon>Hippoboscoidea</taxon>
        <taxon>Glossinidae</taxon>
        <taxon>Glossina</taxon>
    </lineage>
</organism>
<proteinExistence type="predicted"/>
<dbReference type="Proteomes" id="UP000092460">
    <property type="component" value="Unassembled WGS sequence"/>
</dbReference>
<accession>A0A1B0BWP8</accession>
<protein>
    <submittedName>
        <fullName evidence="1">Uncharacterized protein</fullName>
    </submittedName>
</protein>
<dbReference type="EnsemblMetazoa" id="GPPI042859-RA">
    <property type="protein sequence ID" value="GPPI042859-PA"/>
    <property type="gene ID" value="GPPI042859"/>
</dbReference>